<feature type="transmembrane region" description="Helical" evidence="1">
    <location>
        <begin position="60"/>
        <end position="80"/>
    </location>
</feature>
<protein>
    <submittedName>
        <fullName evidence="2">Uncharacterized protein</fullName>
    </submittedName>
</protein>
<feature type="transmembrane region" description="Helical" evidence="1">
    <location>
        <begin position="30"/>
        <end position="48"/>
    </location>
</feature>
<dbReference type="Proteomes" id="UP000460221">
    <property type="component" value="Unassembled WGS sequence"/>
</dbReference>
<keyword evidence="1" id="KW-1133">Transmembrane helix</keyword>
<organism evidence="2 3">
    <name type="scientific">Nakamurella alba</name>
    <dbReference type="NCBI Taxonomy" id="2665158"/>
    <lineage>
        <taxon>Bacteria</taxon>
        <taxon>Bacillati</taxon>
        <taxon>Actinomycetota</taxon>
        <taxon>Actinomycetes</taxon>
        <taxon>Nakamurellales</taxon>
        <taxon>Nakamurellaceae</taxon>
        <taxon>Nakamurella</taxon>
    </lineage>
</organism>
<gene>
    <name evidence="2" type="ORF">GIS00_03680</name>
</gene>
<feature type="transmembrane region" description="Helical" evidence="1">
    <location>
        <begin position="266"/>
        <end position="288"/>
    </location>
</feature>
<keyword evidence="1" id="KW-0812">Transmembrane</keyword>
<dbReference type="RefSeq" id="WP_154766997.1">
    <property type="nucleotide sequence ID" value="NZ_WLYK01000001.1"/>
</dbReference>
<sequence>MESTDTSAEQHAPTGIEPVQDTAALHRFEVFLFTAVATVLVVRAYLAATGYPQVGGKELHIAHVLWGGLLLGIAVVTSIIGQGTRVHTRAAFIGGIGFGLFIDEIGKFLTKDVNYFFTPAIAIMYVVFVLFYLTVRIILGRRRLTDRRRIALAAGAVADQILGQLDARGRARALALLAPVQVEADVAASLRDALQEQPTHRPGIEDRISRLRDRVARASGAALEHRWVRGVLLVLITVVIIVQLLAAILIAAVSVTVELDLTGIDLIILIINSATSLLVAAGLIALALHRTKSGYRLIQLGLVVDLLIRQVLSFGQEQFGALTSFFVELLLLVAVRWWARKEDALIG</sequence>
<name>A0A7K1FG46_9ACTN</name>
<evidence type="ECO:0000256" key="1">
    <source>
        <dbReference type="SAM" id="Phobius"/>
    </source>
</evidence>
<dbReference type="EMBL" id="WLYK01000001">
    <property type="protein sequence ID" value="MTD13046.1"/>
    <property type="molecule type" value="Genomic_DNA"/>
</dbReference>
<evidence type="ECO:0000313" key="3">
    <source>
        <dbReference type="Proteomes" id="UP000460221"/>
    </source>
</evidence>
<reference evidence="2 3" key="1">
    <citation type="submission" date="2019-11" db="EMBL/GenBank/DDBJ databases">
        <authorList>
            <person name="Jiang L.-Q."/>
        </authorList>
    </citation>
    <scope>NUCLEOTIDE SEQUENCE [LARGE SCALE GENOMIC DNA]</scope>
    <source>
        <strain evidence="2 3">YIM 132087</strain>
    </source>
</reference>
<keyword evidence="3" id="KW-1185">Reference proteome</keyword>
<dbReference type="AlphaFoldDB" id="A0A7K1FG46"/>
<proteinExistence type="predicted"/>
<comment type="caution">
    <text evidence="2">The sequence shown here is derived from an EMBL/GenBank/DDBJ whole genome shotgun (WGS) entry which is preliminary data.</text>
</comment>
<keyword evidence="1" id="KW-0472">Membrane</keyword>
<feature type="transmembrane region" description="Helical" evidence="1">
    <location>
        <begin position="231"/>
        <end position="254"/>
    </location>
</feature>
<feature type="transmembrane region" description="Helical" evidence="1">
    <location>
        <begin position="116"/>
        <end position="139"/>
    </location>
</feature>
<evidence type="ECO:0000313" key="2">
    <source>
        <dbReference type="EMBL" id="MTD13046.1"/>
    </source>
</evidence>
<accession>A0A7K1FG46</accession>